<sequence>MTRVEDAPAPTQPTQPVVIITDEDMTAFRKEKPTLPKDSSAYVSPFSDESTQGYPTDKYPKCNGVREIKEVVDILHTAKIPCSLVGESALIYYGAGRIMHLTTFATQDWHICVPTEQLEKAADLFRVRAKSFELVSRSTLSYTGRIDHLYPRFKLVGLRLFFILMSSQACHLDLKPENIEFSATGLPYPTLAVFAQSLLDGKVGVDLDDLVDGMNLTPEWGEEHLDLEGTVDADWIWWKYNVAYNLSNKEDERPLWYSNPDNRRDIWMRKVTPEAKKMRQTWKYQPDYETRFRKIGCKDPRLRDRNYC</sequence>
<evidence type="ECO:0000313" key="3">
    <source>
        <dbReference type="Proteomes" id="UP001219355"/>
    </source>
</evidence>
<organism evidence="2 3">
    <name type="scientific">Emydomyces testavorans</name>
    <dbReference type="NCBI Taxonomy" id="2070801"/>
    <lineage>
        <taxon>Eukaryota</taxon>
        <taxon>Fungi</taxon>
        <taxon>Dikarya</taxon>
        <taxon>Ascomycota</taxon>
        <taxon>Pezizomycotina</taxon>
        <taxon>Eurotiomycetes</taxon>
        <taxon>Eurotiomycetidae</taxon>
        <taxon>Onygenales</taxon>
        <taxon>Nannizziopsiaceae</taxon>
        <taxon>Emydomyces</taxon>
    </lineage>
</organism>
<gene>
    <name evidence="2" type="ORF">PRK78_000117</name>
</gene>
<dbReference type="EMBL" id="CP120627">
    <property type="protein sequence ID" value="WEW54695.1"/>
    <property type="molecule type" value="Genomic_DNA"/>
</dbReference>
<feature type="region of interest" description="Disordered" evidence="1">
    <location>
        <begin position="35"/>
        <end position="58"/>
    </location>
</feature>
<accession>A0AAF0DAP6</accession>
<evidence type="ECO:0000256" key="1">
    <source>
        <dbReference type="SAM" id="MobiDB-lite"/>
    </source>
</evidence>
<keyword evidence="3" id="KW-1185">Reference proteome</keyword>
<protein>
    <submittedName>
        <fullName evidence="2">Uncharacterized protein</fullName>
    </submittedName>
</protein>
<reference evidence="2" key="1">
    <citation type="submission" date="2023-03" db="EMBL/GenBank/DDBJ databases">
        <title>Emydomyces testavorans Genome Sequence.</title>
        <authorList>
            <person name="Hoyer L."/>
        </authorList>
    </citation>
    <scope>NUCLEOTIDE SEQUENCE</scope>
    <source>
        <strain evidence="2">16-2883</strain>
    </source>
</reference>
<dbReference type="Proteomes" id="UP001219355">
    <property type="component" value="Chromosome 1"/>
</dbReference>
<dbReference type="AlphaFoldDB" id="A0AAF0DAP6"/>
<name>A0AAF0DAP6_9EURO</name>
<evidence type="ECO:0000313" key="2">
    <source>
        <dbReference type="EMBL" id="WEW54695.1"/>
    </source>
</evidence>
<proteinExistence type="predicted"/>